<dbReference type="RefSeq" id="WP_015651708.1">
    <property type="nucleotide sequence ID" value="NC_020506.1"/>
</dbReference>
<keyword evidence="1" id="KW-1133">Transmembrane helix</keyword>
<keyword evidence="1" id="KW-0812">Transmembrane</keyword>
<sequence>MRFKLLAVSLLILVYILVAALDWAREIIAPLVVIAIAAVLFFPQRKKK</sequence>
<protein>
    <submittedName>
        <fullName evidence="2">Uncharacterized protein</fullName>
    </submittedName>
</protein>
<dbReference type="HOGENOM" id="CLU_210187_0_0_11"/>
<keyword evidence="1" id="KW-0472">Membrane</keyword>
<dbReference type="EMBL" id="CP004354">
    <property type="protein sequence ID" value="AGG67277.1"/>
    <property type="molecule type" value="Genomic_DNA"/>
</dbReference>
<organism evidence="2 3">
    <name type="scientific">Corynebacterium callunae DSM 20147</name>
    <dbReference type="NCBI Taxonomy" id="1121353"/>
    <lineage>
        <taxon>Bacteria</taxon>
        <taxon>Bacillati</taxon>
        <taxon>Actinomycetota</taxon>
        <taxon>Actinomycetes</taxon>
        <taxon>Mycobacteriales</taxon>
        <taxon>Corynebacteriaceae</taxon>
        <taxon>Corynebacterium</taxon>
    </lineage>
</organism>
<keyword evidence="3" id="KW-1185">Reference proteome</keyword>
<dbReference type="AlphaFoldDB" id="M1UV59"/>
<proteinExistence type="predicted"/>
<feature type="transmembrane region" description="Helical" evidence="1">
    <location>
        <begin position="27"/>
        <end position="43"/>
    </location>
</feature>
<dbReference type="PATRIC" id="fig|1121353.3.peg.1875"/>
<dbReference type="Proteomes" id="UP000011760">
    <property type="component" value="Chromosome"/>
</dbReference>
<dbReference type="KEGG" id="ccn:H924_09195"/>
<gene>
    <name evidence="2" type="ORF">H924_09195</name>
</gene>
<accession>M1UV59</accession>
<evidence type="ECO:0000256" key="1">
    <source>
        <dbReference type="SAM" id="Phobius"/>
    </source>
</evidence>
<evidence type="ECO:0000313" key="2">
    <source>
        <dbReference type="EMBL" id="AGG67277.1"/>
    </source>
</evidence>
<feature type="transmembrane region" description="Helical" evidence="1">
    <location>
        <begin position="5"/>
        <end position="21"/>
    </location>
</feature>
<name>M1UV59_9CORY</name>
<evidence type="ECO:0000313" key="3">
    <source>
        <dbReference type="Proteomes" id="UP000011760"/>
    </source>
</evidence>
<reference evidence="2 3" key="1">
    <citation type="submission" date="2013-02" db="EMBL/GenBank/DDBJ databases">
        <title>The complete genome sequence of Corynebacterium callunae DSM 20147.</title>
        <authorList>
            <person name="Ruckert C."/>
            <person name="Albersmeier A."/>
            <person name="Kalinowski J."/>
        </authorList>
    </citation>
    <scope>NUCLEOTIDE SEQUENCE [LARGE SCALE GENOMIC DNA]</scope>
    <source>
        <strain evidence="2 3">DSM 20147</strain>
    </source>
</reference>